<dbReference type="EMBL" id="LCKO01000006">
    <property type="protein sequence ID" value="KKU00244.1"/>
    <property type="molecule type" value="Genomic_DNA"/>
</dbReference>
<dbReference type="Proteomes" id="UP000034078">
    <property type="component" value="Unassembled WGS sequence"/>
</dbReference>
<feature type="transmembrane region" description="Helical" evidence="1">
    <location>
        <begin position="838"/>
        <end position="859"/>
    </location>
</feature>
<keyword evidence="2" id="KW-0732">Signal</keyword>
<evidence type="ECO:0000313" key="4">
    <source>
        <dbReference type="Proteomes" id="UP000034078"/>
    </source>
</evidence>
<feature type="transmembrane region" description="Helical" evidence="1">
    <location>
        <begin position="491"/>
        <end position="508"/>
    </location>
</feature>
<evidence type="ECO:0008006" key="5">
    <source>
        <dbReference type="Google" id="ProtNLM"/>
    </source>
</evidence>
<evidence type="ECO:0000256" key="2">
    <source>
        <dbReference type="SAM" id="SignalP"/>
    </source>
</evidence>
<dbReference type="AlphaFoldDB" id="A0A837IGJ8"/>
<comment type="caution">
    <text evidence="3">The sequence shown here is derived from an EMBL/GenBank/DDBJ whole genome shotgun (WGS) entry which is preliminary data.</text>
</comment>
<feature type="transmembrane region" description="Helical" evidence="1">
    <location>
        <begin position="879"/>
        <end position="899"/>
    </location>
</feature>
<sequence>MLRKIFILLALFFFAATGQALAFKPETFVTFANPIRGTEGWQTPGQDPLALPLYQYNESTHSAFPITWLLRYDAVQDATMSAFFNNLVETDKNQSLGAFLEITPKLTEATNISYPPGISIFNANRIFLSGYTIQDRIKLIDTYMNAFFARFGSYPKSVSAWHLDSYSLQYLQSKYSVLTAMNCDDQYSTDKYRLWGGYLGSPYFPDKNNSLIPASSKENRVDLAMVRWAQRDLFNFYGYRSESAYSVQVNDYLNMGQDTKYFEKLINQYEQKFFNEFTYVNIGLENDYYLPNYKDEIKNVFITLKKNHDKFSLHPISLSDFGDWFKARYPVSSPAYFYQSTDLKLTDPGKVFWYQSPFYRIGLKSVNGETKIIDFRVYNRDIYEDNFATPNQSLDLFHEIPAVIDSIKFPGSELIMSIDMEKATPIHSKQWDNWEISFQLENKTLTLFPDKISFSGFTAPAITSKDIKVGREKNITTWNLTPFTPFKNTNSYTWLFWLLIVLITIFVAKKIKRSKGSSLREGTPTWLSWIPLAGKSHSTLIIGISVALLASLTVIRSGTLQSFGMGFWGPNGHDAVFHLSMIEKFAGAPFSLSHPQIAGEKISNYHFIFDFLSGIIVKIFGVSAINFYFMIFPVLTGLAIIFLLDKLLKSWNYSRAERLLALVLIFLAGSFGFIPKLLNGQDIFSGESAFWSNQSVSIFLNPPFALSIVVLLLFLNLHQSHSRPDRESIPTNHNLRTENYKLTTLFSLFLLGALLSQTKIYAFILLLGALLFSRKYKLFFGVLLLGGLISLPFITLGGTAPFLFSPLWFPRSLFASFDRFYWPQLVSAWQAYEASGNFVKLGLVNLFALAVFLLGNLGLRLIGLFEIYKTKSVTSSETIVRWIILFGLLLPTLFIQNVNPWNTIQFMYYALFFLAIFTAKALSKLNIYLLVPVLFLAILTSVGTLKDYIGFFSASRISYTELLALDKLRDQPKGIVLSPLFNQNDSRSIYAPKPLYSYVFTAYISAISGRPEFLSDTINLDITGFDYKEKARDIQRLYNTEDKQWGIEFLTKNNILYVYETPLQKLKLHPGDLNLKKIFDSGEINIYKFN</sequence>
<organism evidence="3 4">
    <name type="scientific">Candidatus Collierbacteria bacterium GW2011_GWB2_45_17</name>
    <dbReference type="NCBI Taxonomy" id="1618388"/>
    <lineage>
        <taxon>Bacteria</taxon>
        <taxon>Candidatus Collieribacteriota</taxon>
    </lineage>
</organism>
<feature type="transmembrane region" description="Helical" evidence="1">
    <location>
        <begin position="659"/>
        <end position="678"/>
    </location>
</feature>
<keyword evidence="1" id="KW-0812">Transmembrane</keyword>
<accession>A0A837IGJ8</accession>
<feature type="transmembrane region" description="Helical" evidence="1">
    <location>
        <begin position="627"/>
        <end position="647"/>
    </location>
</feature>
<evidence type="ECO:0000313" key="3">
    <source>
        <dbReference type="EMBL" id="KKU00244.1"/>
    </source>
</evidence>
<name>A0A837IGJ8_9BACT</name>
<gene>
    <name evidence="3" type="ORF">UX01_C0006G0038</name>
</gene>
<protein>
    <recommendedName>
        <fullName evidence="5">Glycosyltransferase RgtA/B/C/D-like domain-containing protein</fullName>
    </recommendedName>
</protein>
<keyword evidence="1" id="KW-1133">Transmembrane helix</keyword>
<feature type="transmembrane region" description="Helical" evidence="1">
    <location>
        <begin position="529"/>
        <end position="555"/>
    </location>
</feature>
<evidence type="ECO:0000256" key="1">
    <source>
        <dbReference type="SAM" id="Phobius"/>
    </source>
</evidence>
<keyword evidence="1" id="KW-0472">Membrane</keyword>
<reference evidence="3 4" key="1">
    <citation type="journal article" date="2015" name="Nature">
        <title>rRNA introns, odd ribosomes, and small enigmatic genomes across a large radiation of phyla.</title>
        <authorList>
            <person name="Brown C.T."/>
            <person name="Hug L.A."/>
            <person name="Thomas B.C."/>
            <person name="Sharon I."/>
            <person name="Castelle C.J."/>
            <person name="Singh A."/>
            <person name="Wilkins M.J."/>
            <person name="Williams K.H."/>
            <person name="Banfield J.F."/>
        </authorList>
    </citation>
    <scope>NUCLEOTIDE SEQUENCE [LARGE SCALE GENOMIC DNA]</scope>
</reference>
<feature type="transmembrane region" description="Helical" evidence="1">
    <location>
        <begin position="778"/>
        <end position="804"/>
    </location>
</feature>
<feature type="transmembrane region" description="Helical" evidence="1">
    <location>
        <begin position="745"/>
        <end position="772"/>
    </location>
</feature>
<proteinExistence type="predicted"/>
<feature type="transmembrane region" description="Helical" evidence="1">
    <location>
        <begin position="929"/>
        <end position="949"/>
    </location>
</feature>
<feature type="transmembrane region" description="Helical" evidence="1">
    <location>
        <begin position="698"/>
        <end position="717"/>
    </location>
</feature>
<feature type="chain" id="PRO_5033049441" description="Glycosyltransferase RgtA/B/C/D-like domain-containing protein" evidence="2">
    <location>
        <begin position="23"/>
        <end position="1090"/>
    </location>
</feature>
<feature type="signal peptide" evidence="2">
    <location>
        <begin position="1"/>
        <end position="22"/>
    </location>
</feature>
<dbReference type="Gene3D" id="3.20.20.510">
    <property type="entry name" value="Uncharacterised protein PF12979, DUF3863"/>
    <property type="match status" value="1"/>
</dbReference>